<keyword evidence="7" id="KW-0472">Membrane</keyword>
<dbReference type="SUPFAM" id="SSF48452">
    <property type="entry name" value="TPR-like"/>
    <property type="match status" value="1"/>
</dbReference>
<keyword evidence="4" id="KW-0902">Two-component regulatory system</keyword>
<keyword evidence="7" id="KW-1133">Transmembrane helix</keyword>
<dbReference type="SMART" id="SM00028">
    <property type="entry name" value="TPR"/>
    <property type="match status" value="3"/>
</dbReference>
<name>A0ABW5ZM66_9FLAO</name>
<evidence type="ECO:0000256" key="4">
    <source>
        <dbReference type="ARBA" id="ARBA00023012"/>
    </source>
</evidence>
<dbReference type="SMART" id="SM00388">
    <property type="entry name" value="HisKA"/>
    <property type="match status" value="1"/>
</dbReference>
<dbReference type="RefSeq" id="WP_194507175.1">
    <property type="nucleotide sequence ID" value="NZ_JADILU010000002.1"/>
</dbReference>
<dbReference type="PROSITE" id="PS50005">
    <property type="entry name" value="TPR"/>
    <property type="match status" value="1"/>
</dbReference>
<dbReference type="PANTHER" id="PTHR45339">
    <property type="entry name" value="HYBRID SIGNAL TRANSDUCTION HISTIDINE KINASE J"/>
    <property type="match status" value="1"/>
</dbReference>
<feature type="repeat" description="TPR" evidence="6">
    <location>
        <begin position="117"/>
        <end position="150"/>
    </location>
</feature>
<dbReference type="InterPro" id="IPR003594">
    <property type="entry name" value="HATPase_dom"/>
</dbReference>
<dbReference type="PANTHER" id="PTHR45339:SF1">
    <property type="entry name" value="HYBRID SIGNAL TRANSDUCTION HISTIDINE KINASE J"/>
    <property type="match status" value="1"/>
</dbReference>
<keyword evidence="7" id="KW-0812">Transmembrane</keyword>
<dbReference type="PROSITE" id="PS50110">
    <property type="entry name" value="RESPONSE_REGULATORY"/>
    <property type="match status" value="1"/>
</dbReference>
<evidence type="ECO:0000256" key="6">
    <source>
        <dbReference type="PROSITE-ProRule" id="PRU00339"/>
    </source>
</evidence>
<dbReference type="Gene3D" id="1.10.287.130">
    <property type="match status" value="1"/>
</dbReference>
<evidence type="ECO:0000256" key="5">
    <source>
        <dbReference type="PROSITE-ProRule" id="PRU00169"/>
    </source>
</evidence>
<dbReference type="EMBL" id="JBHUOS010000001">
    <property type="protein sequence ID" value="MFD2914085.1"/>
    <property type="molecule type" value="Genomic_DNA"/>
</dbReference>
<dbReference type="InterPro" id="IPR003661">
    <property type="entry name" value="HisK_dim/P_dom"/>
</dbReference>
<dbReference type="Pfam" id="PF02518">
    <property type="entry name" value="HATPase_c"/>
    <property type="match status" value="1"/>
</dbReference>
<sequence length="736" mass="83252">MRILLLLLTFLVFLNGLHAQKSENKSNVSESEIISHIDSIKNLMIEDYYKEDYSSVILAANDVLKLAERNDLPREIINIRSYLANSYLNINDSIKSIEYAQKNSELSKTLNDTTIIIASQVDLGNIYLAFGESDKALSSFKKAIPLAKKQDNKMALFMLNYNIASIYFDHLEDQEAAKPFLDAAEKHVSEDFKYGLTGVNFFKAQYAFYNKDYDLASSLFRQTITMAKEIEYLELLRKSYVGYIDCLVKKGDYKTAYEIGIIEDSLVSARSEEEIEKSAKILTAGLNNAKIQEELVHKELSNKLVVEKAEMQKKLLVISVVVSLLLLGLLFYLLRVIKIRRRLNIELRHKNKKYFAAKLESEKLAQAKSRFLSTMSHELRTPLYGIIGLSSVLNNDSSLKSHKTELQSLKFSADYLLNLVNDVLTLNKMDSNGKTKLESKAFLLKDLLKNIKESLEYITGQTNNNLVISIDDNIPNRIKGDQTKLSQILINLLGNALKFTERGQVQLVVNMVEHVENNLTLKYEVKDNGKGISEVDQKKIFQEFGQLKHHGDFQGSGLGLTIVQKLLLDMGSKIQLESVVGEGSNFFFEMTFGIAKKEASNKGLQDKDSIEMLRGKKILVVDDNSINLLVTKKTLENHGVFVEVATNGLESIDKVKQTDYDIVLMDVNMPVMDGIEATSEIRKLNKSVIIIALTAVTHDEQEDRFNNAQFDDSIVKPYKMNDFLKTLASNIAQEEV</sequence>
<feature type="domain" description="Histidine kinase" evidence="8">
    <location>
        <begin position="374"/>
        <end position="594"/>
    </location>
</feature>
<feature type="domain" description="Response regulatory" evidence="9">
    <location>
        <begin position="617"/>
        <end position="731"/>
    </location>
</feature>
<dbReference type="InterPro" id="IPR001789">
    <property type="entry name" value="Sig_transdc_resp-reg_receiver"/>
</dbReference>
<proteinExistence type="predicted"/>
<dbReference type="Proteomes" id="UP001597548">
    <property type="component" value="Unassembled WGS sequence"/>
</dbReference>
<dbReference type="PROSITE" id="PS50109">
    <property type="entry name" value="HIS_KIN"/>
    <property type="match status" value="1"/>
</dbReference>
<keyword evidence="11" id="KW-1185">Reference proteome</keyword>
<organism evidence="10 11">
    <name type="scientific">Psychroserpens luteus</name>
    <dbReference type="NCBI Taxonomy" id="1434066"/>
    <lineage>
        <taxon>Bacteria</taxon>
        <taxon>Pseudomonadati</taxon>
        <taxon>Bacteroidota</taxon>
        <taxon>Flavobacteriia</taxon>
        <taxon>Flavobacteriales</taxon>
        <taxon>Flavobacteriaceae</taxon>
        <taxon>Psychroserpens</taxon>
    </lineage>
</organism>
<accession>A0ABW5ZM66</accession>
<comment type="catalytic activity">
    <reaction evidence="1">
        <text>ATP + protein L-histidine = ADP + protein N-phospho-L-histidine.</text>
        <dbReference type="EC" id="2.7.13.3"/>
    </reaction>
</comment>
<evidence type="ECO:0000259" key="9">
    <source>
        <dbReference type="PROSITE" id="PS50110"/>
    </source>
</evidence>
<dbReference type="Gene3D" id="3.30.565.10">
    <property type="entry name" value="Histidine kinase-like ATPase, C-terminal domain"/>
    <property type="match status" value="1"/>
</dbReference>
<dbReference type="InterPro" id="IPR005467">
    <property type="entry name" value="His_kinase_dom"/>
</dbReference>
<evidence type="ECO:0000313" key="11">
    <source>
        <dbReference type="Proteomes" id="UP001597548"/>
    </source>
</evidence>
<dbReference type="SMART" id="SM00448">
    <property type="entry name" value="REC"/>
    <property type="match status" value="1"/>
</dbReference>
<evidence type="ECO:0000256" key="2">
    <source>
        <dbReference type="ARBA" id="ARBA00012438"/>
    </source>
</evidence>
<reference evidence="11" key="1">
    <citation type="journal article" date="2019" name="Int. J. Syst. Evol. Microbiol.">
        <title>The Global Catalogue of Microorganisms (GCM) 10K type strain sequencing project: providing services to taxonomists for standard genome sequencing and annotation.</title>
        <authorList>
            <consortium name="The Broad Institute Genomics Platform"/>
            <consortium name="The Broad Institute Genome Sequencing Center for Infectious Disease"/>
            <person name="Wu L."/>
            <person name="Ma J."/>
        </authorList>
    </citation>
    <scope>NUCLEOTIDE SEQUENCE [LARGE SCALE GENOMIC DNA]</scope>
    <source>
        <strain evidence="11">KCTC 32514</strain>
    </source>
</reference>
<dbReference type="CDD" id="cd17546">
    <property type="entry name" value="REC_hyHK_CKI1_RcsC-like"/>
    <property type="match status" value="1"/>
</dbReference>
<evidence type="ECO:0000313" key="10">
    <source>
        <dbReference type="EMBL" id="MFD2914085.1"/>
    </source>
</evidence>
<dbReference type="Pfam" id="PF00072">
    <property type="entry name" value="Response_reg"/>
    <property type="match status" value="1"/>
</dbReference>
<dbReference type="InterPro" id="IPR004358">
    <property type="entry name" value="Sig_transdc_His_kin-like_C"/>
</dbReference>
<keyword evidence="3 5" id="KW-0597">Phosphoprotein</keyword>
<evidence type="ECO:0000256" key="1">
    <source>
        <dbReference type="ARBA" id="ARBA00000085"/>
    </source>
</evidence>
<dbReference type="Pfam" id="PF00512">
    <property type="entry name" value="HisKA"/>
    <property type="match status" value="1"/>
</dbReference>
<dbReference type="InterPro" id="IPR036890">
    <property type="entry name" value="HATPase_C_sf"/>
</dbReference>
<protein>
    <recommendedName>
        <fullName evidence="2">histidine kinase</fullName>
        <ecNumber evidence="2">2.7.13.3</ecNumber>
    </recommendedName>
</protein>
<evidence type="ECO:0000259" key="8">
    <source>
        <dbReference type="PROSITE" id="PS50109"/>
    </source>
</evidence>
<dbReference type="InterPro" id="IPR019734">
    <property type="entry name" value="TPR_rpt"/>
</dbReference>
<dbReference type="SUPFAM" id="SSF55874">
    <property type="entry name" value="ATPase domain of HSP90 chaperone/DNA topoisomerase II/histidine kinase"/>
    <property type="match status" value="1"/>
</dbReference>
<dbReference type="InterPro" id="IPR011006">
    <property type="entry name" value="CheY-like_superfamily"/>
</dbReference>
<dbReference type="PRINTS" id="PR00344">
    <property type="entry name" value="BCTRLSENSOR"/>
</dbReference>
<dbReference type="Gene3D" id="3.40.50.2300">
    <property type="match status" value="1"/>
</dbReference>
<evidence type="ECO:0000256" key="3">
    <source>
        <dbReference type="ARBA" id="ARBA00022553"/>
    </source>
</evidence>
<keyword evidence="6" id="KW-0802">TPR repeat</keyword>
<dbReference type="SMART" id="SM00387">
    <property type="entry name" value="HATPase_c"/>
    <property type="match status" value="1"/>
</dbReference>
<dbReference type="Gene3D" id="1.25.40.10">
    <property type="entry name" value="Tetratricopeptide repeat domain"/>
    <property type="match status" value="1"/>
</dbReference>
<feature type="modified residue" description="4-aspartylphosphate" evidence="5">
    <location>
        <position position="666"/>
    </location>
</feature>
<dbReference type="InterPro" id="IPR011990">
    <property type="entry name" value="TPR-like_helical_dom_sf"/>
</dbReference>
<dbReference type="SUPFAM" id="SSF47384">
    <property type="entry name" value="Homodimeric domain of signal transducing histidine kinase"/>
    <property type="match status" value="1"/>
</dbReference>
<dbReference type="EC" id="2.7.13.3" evidence="2"/>
<feature type="transmembrane region" description="Helical" evidence="7">
    <location>
        <begin position="315"/>
        <end position="334"/>
    </location>
</feature>
<evidence type="ECO:0000256" key="7">
    <source>
        <dbReference type="SAM" id="Phobius"/>
    </source>
</evidence>
<dbReference type="CDD" id="cd00082">
    <property type="entry name" value="HisKA"/>
    <property type="match status" value="1"/>
</dbReference>
<dbReference type="SUPFAM" id="SSF52172">
    <property type="entry name" value="CheY-like"/>
    <property type="match status" value="1"/>
</dbReference>
<comment type="caution">
    <text evidence="10">The sequence shown here is derived from an EMBL/GenBank/DDBJ whole genome shotgun (WGS) entry which is preliminary data.</text>
</comment>
<gene>
    <name evidence="10" type="ORF">ACFS29_00410</name>
</gene>
<dbReference type="InterPro" id="IPR036097">
    <property type="entry name" value="HisK_dim/P_sf"/>
</dbReference>